<evidence type="ECO:0000313" key="2">
    <source>
        <dbReference type="EMBL" id="WIA16887.1"/>
    </source>
</evidence>
<organism evidence="2 3">
    <name type="scientific">Tetradesmus obliquus</name>
    <name type="common">Green alga</name>
    <name type="synonym">Acutodesmus obliquus</name>
    <dbReference type="NCBI Taxonomy" id="3088"/>
    <lineage>
        <taxon>Eukaryota</taxon>
        <taxon>Viridiplantae</taxon>
        <taxon>Chlorophyta</taxon>
        <taxon>core chlorophytes</taxon>
        <taxon>Chlorophyceae</taxon>
        <taxon>CS clade</taxon>
        <taxon>Sphaeropleales</taxon>
        <taxon>Scenedesmaceae</taxon>
        <taxon>Tetradesmus</taxon>
    </lineage>
</organism>
<evidence type="ECO:0000313" key="3">
    <source>
        <dbReference type="Proteomes" id="UP001244341"/>
    </source>
</evidence>
<name>A0ABY8U6J5_TETOB</name>
<dbReference type="PANTHER" id="PTHR21549:SF1">
    <property type="entry name" value="COILED-COIL DOMAIN-CONTAINING PROTEIN 148"/>
    <property type="match status" value="1"/>
</dbReference>
<keyword evidence="3" id="KW-1185">Reference proteome</keyword>
<protein>
    <submittedName>
        <fullName evidence="2">Uncharacterized protein</fullName>
    </submittedName>
</protein>
<dbReference type="PANTHER" id="PTHR21549">
    <property type="entry name" value="MUTATED IN BLADDER CANCER 1"/>
    <property type="match status" value="1"/>
</dbReference>
<evidence type="ECO:0000256" key="1">
    <source>
        <dbReference type="ARBA" id="ARBA00023054"/>
    </source>
</evidence>
<dbReference type="Proteomes" id="UP001244341">
    <property type="component" value="Chromosome 8b"/>
</dbReference>
<keyword evidence="1" id="KW-0175">Coiled coil</keyword>
<gene>
    <name evidence="2" type="ORF">OEZ85_013814</name>
</gene>
<accession>A0ABY8U6J5</accession>
<proteinExistence type="predicted"/>
<dbReference type="EMBL" id="CP126215">
    <property type="protein sequence ID" value="WIA16887.1"/>
    <property type="molecule type" value="Genomic_DNA"/>
</dbReference>
<reference evidence="2 3" key="1">
    <citation type="submission" date="2023-05" db="EMBL/GenBank/DDBJ databases">
        <title>A 100% complete, gapless, phased diploid assembly of the Scenedesmus obliquus UTEX 3031 genome.</title>
        <authorList>
            <person name="Biondi T.C."/>
            <person name="Hanschen E.R."/>
            <person name="Kwon T."/>
            <person name="Eng W."/>
            <person name="Kruse C.P.S."/>
            <person name="Koehler S.I."/>
            <person name="Kunde Y."/>
            <person name="Gleasner C.D."/>
            <person name="You Mak K.T."/>
            <person name="Polle J."/>
            <person name="Hovde B.T."/>
            <person name="Starkenburg S.R."/>
        </authorList>
    </citation>
    <scope>NUCLEOTIDE SEQUENCE [LARGE SCALE GENOMIC DNA]</scope>
    <source>
        <strain evidence="2 3">DOE0152z</strain>
    </source>
</reference>
<dbReference type="InterPro" id="IPR039902">
    <property type="entry name" value="CCDC148/CCDC112"/>
</dbReference>
<sequence>MARADDKSGEWLLRKADAINSFVAAQRNRTQNTATKSAWGVAAKQLSVESEVLGKQLQQLLQQASARHPDLAPDIAQLLEQHSAAAAKQQLERLQLLAQVQDLSGLVHSIRCYGLPAAEQQLPCGWFADDHALFVRLRQLAYKTAGGAGGSSSSRGCSRSAVLDRLGLMMPGKSKKQLQEHDAWYTAACLHQRRAADLAAAWQRQQAAFLADSSKMLAEAAAAAAAGAEAAAARLAWEAVGGLLAGQLAELQQAKQQEQQVGFWVCLQAEAGGFLYGICRVFGMGPGGRKQNVV</sequence>